<keyword evidence="2" id="KW-0889">Transcription antitermination</keyword>
<proteinExistence type="inferred from homology"/>
<evidence type="ECO:0000313" key="7">
    <source>
        <dbReference type="EMBL" id="KGA14220.1"/>
    </source>
</evidence>
<dbReference type="HAMAP" id="MF_00073">
    <property type="entry name" value="NusB"/>
    <property type="match status" value="1"/>
</dbReference>
<dbReference type="InterPro" id="IPR006027">
    <property type="entry name" value="NusB_RsmB_TIM44"/>
</dbReference>
<dbReference type="Pfam" id="PF01029">
    <property type="entry name" value="NusB"/>
    <property type="match status" value="1"/>
</dbReference>
<accession>A0A094PR24</accession>
<dbReference type="AlphaFoldDB" id="A0A094PR24"/>
<evidence type="ECO:0000256" key="5">
    <source>
        <dbReference type="ARBA" id="ARBA00023163"/>
    </source>
</evidence>
<evidence type="ECO:0000256" key="4">
    <source>
        <dbReference type="ARBA" id="ARBA00023015"/>
    </source>
</evidence>
<dbReference type="SUPFAM" id="SSF48013">
    <property type="entry name" value="NusB-like"/>
    <property type="match status" value="1"/>
</dbReference>
<comment type="similarity">
    <text evidence="1">Belongs to the NusB family.</text>
</comment>
<dbReference type="EMBL" id="JNSK01000137">
    <property type="protein sequence ID" value="KGA14220.1"/>
    <property type="molecule type" value="Genomic_DNA"/>
</dbReference>
<comment type="caution">
    <text evidence="7">The sequence shown here is derived from an EMBL/GenBank/DDBJ whole genome shotgun (WGS) entry which is preliminary data.</text>
</comment>
<dbReference type="InterPro" id="IPR035926">
    <property type="entry name" value="NusB-like_sf"/>
</dbReference>
<dbReference type="Gene3D" id="1.10.940.10">
    <property type="entry name" value="NusB-like"/>
    <property type="match status" value="1"/>
</dbReference>
<dbReference type="PANTHER" id="PTHR11078">
    <property type="entry name" value="N UTILIZATION SUBSTANCE PROTEIN B-RELATED"/>
    <property type="match status" value="1"/>
</dbReference>
<sequence length="140" mass="15685">MSARSKARKQTLDLLYESDIRSSDLLALLASRDVEEEGPDARPIREYTKSLIEGIHTHKRKIDELITTYAQGWDMDRLPTVDRNILRLGIYEILWATDLDDGIVIDEALTLAKDLSTDDSAGYIHGVLGRIASIKSSLSL</sequence>
<reference evidence="7" key="1">
    <citation type="submission" date="2014-05" db="EMBL/GenBank/DDBJ databases">
        <title>Key roles for freshwater Actinobacteria revealed by deep metagenomic sequencing.</title>
        <authorList>
            <person name="Ghai R."/>
            <person name="Mizuno C.M."/>
            <person name="Picazo A."/>
            <person name="Camacho A."/>
            <person name="Rodriguez-Valera F."/>
        </authorList>
    </citation>
    <scope>NUCLEOTIDE SEQUENCE</scope>
</reference>
<keyword evidence="4" id="KW-0805">Transcription regulation</keyword>
<dbReference type="GO" id="GO:0006353">
    <property type="term" value="P:DNA-templated transcription termination"/>
    <property type="evidence" value="ECO:0007669"/>
    <property type="project" value="InterPro"/>
</dbReference>
<gene>
    <name evidence="7" type="ORF">GM50_20405</name>
</gene>
<evidence type="ECO:0000259" key="6">
    <source>
        <dbReference type="Pfam" id="PF01029"/>
    </source>
</evidence>
<evidence type="ECO:0000256" key="2">
    <source>
        <dbReference type="ARBA" id="ARBA00022814"/>
    </source>
</evidence>
<keyword evidence="3" id="KW-0694">RNA-binding</keyword>
<evidence type="ECO:0000256" key="1">
    <source>
        <dbReference type="ARBA" id="ARBA00005952"/>
    </source>
</evidence>
<feature type="domain" description="NusB/RsmB/TIM44" evidence="6">
    <location>
        <begin position="6"/>
        <end position="132"/>
    </location>
</feature>
<dbReference type="GO" id="GO:0003723">
    <property type="term" value="F:RNA binding"/>
    <property type="evidence" value="ECO:0007669"/>
    <property type="project" value="UniProtKB-KW"/>
</dbReference>
<dbReference type="PANTHER" id="PTHR11078:SF3">
    <property type="entry name" value="ANTITERMINATION NUSB DOMAIN-CONTAINING PROTEIN"/>
    <property type="match status" value="1"/>
</dbReference>
<keyword evidence="5" id="KW-0804">Transcription</keyword>
<name>A0A094PR24_9ZZZZ</name>
<organism evidence="7">
    <name type="scientific">freshwater metagenome</name>
    <dbReference type="NCBI Taxonomy" id="449393"/>
    <lineage>
        <taxon>unclassified sequences</taxon>
        <taxon>metagenomes</taxon>
        <taxon>ecological metagenomes</taxon>
    </lineage>
</organism>
<evidence type="ECO:0000256" key="3">
    <source>
        <dbReference type="ARBA" id="ARBA00022884"/>
    </source>
</evidence>
<dbReference type="GO" id="GO:0005829">
    <property type="term" value="C:cytosol"/>
    <property type="evidence" value="ECO:0007669"/>
    <property type="project" value="TreeGrafter"/>
</dbReference>
<protein>
    <recommendedName>
        <fullName evidence="6">NusB/RsmB/TIM44 domain-containing protein</fullName>
    </recommendedName>
</protein>
<dbReference type="GO" id="GO:0031564">
    <property type="term" value="P:transcription antitermination"/>
    <property type="evidence" value="ECO:0007669"/>
    <property type="project" value="UniProtKB-KW"/>
</dbReference>
<dbReference type="InterPro" id="IPR011605">
    <property type="entry name" value="NusB_fam"/>
</dbReference>
<dbReference type="NCBIfam" id="TIGR01951">
    <property type="entry name" value="nusB"/>
    <property type="match status" value="1"/>
</dbReference>